<dbReference type="InterPro" id="IPR006119">
    <property type="entry name" value="Resolv_N"/>
</dbReference>
<dbReference type="Pfam" id="PF00239">
    <property type="entry name" value="Resolvase"/>
    <property type="match status" value="1"/>
</dbReference>
<proteinExistence type="predicted"/>
<organism evidence="2 3">
    <name type="scientific">Nonomuraea rosea</name>
    <dbReference type="NCBI Taxonomy" id="638574"/>
    <lineage>
        <taxon>Bacteria</taxon>
        <taxon>Bacillati</taxon>
        <taxon>Actinomycetota</taxon>
        <taxon>Actinomycetes</taxon>
        <taxon>Streptosporangiales</taxon>
        <taxon>Streptosporangiaceae</taxon>
        <taxon>Nonomuraea</taxon>
    </lineage>
</organism>
<feature type="domain" description="Resolvase/invertase-type recombinase catalytic" evidence="1">
    <location>
        <begin position="1"/>
        <end position="75"/>
    </location>
</feature>
<evidence type="ECO:0000313" key="2">
    <source>
        <dbReference type="EMBL" id="GAA3532823.1"/>
    </source>
</evidence>
<dbReference type="InterPro" id="IPR036162">
    <property type="entry name" value="Resolvase-like_N_sf"/>
</dbReference>
<dbReference type="Gene3D" id="3.40.50.1390">
    <property type="entry name" value="Resolvase, N-terminal catalytic domain"/>
    <property type="match status" value="1"/>
</dbReference>
<dbReference type="PROSITE" id="PS51736">
    <property type="entry name" value="RECOMBINASES_3"/>
    <property type="match status" value="1"/>
</dbReference>
<sequence>MTKFDRIARNMVEANEILTDLSGRGVLFGLGANVYDWNDRFGRLFLQPLAMVAEFEANLGHMRTCGGMALDKKNGKLRT</sequence>
<dbReference type="EMBL" id="BAABDQ010000002">
    <property type="protein sequence ID" value="GAA3532823.1"/>
    <property type="molecule type" value="Genomic_DNA"/>
</dbReference>
<evidence type="ECO:0000259" key="1">
    <source>
        <dbReference type="PROSITE" id="PS51736"/>
    </source>
</evidence>
<keyword evidence="3" id="KW-1185">Reference proteome</keyword>
<dbReference type="Proteomes" id="UP001500630">
    <property type="component" value="Unassembled WGS sequence"/>
</dbReference>
<dbReference type="SUPFAM" id="SSF53041">
    <property type="entry name" value="Resolvase-like"/>
    <property type="match status" value="1"/>
</dbReference>
<accession>A0ABP6VBU2</accession>
<dbReference type="RefSeq" id="WP_345559104.1">
    <property type="nucleotide sequence ID" value="NZ_BAABDQ010000002.1"/>
</dbReference>
<protein>
    <recommendedName>
        <fullName evidence="1">Resolvase/invertase-type recombinase catalytic domain-containing protein</fullName>
    </recommendedName>
</protein>
<comment type="caution">
    <text evidence="2">The sequence shown here is derived from an EMBL/GenBank/DDBJ whole genome shotgun (WGS) entry which is preliminary data.</text>
</comment>
<gene>
    <name evidence="2" type="ORF">GCM10022419_009960</name>
</gene>
<name>A0ABP6VBU2_9ACTN</name>
<evidence type="ECO:0000313" key="3">
    <source>
        <dbReference type="Proteomes" id="UP001500630"/>
    </source>
</evidence>
<reference evidence="3" key="1">
    <citation type="journal article" date="2019" name="Int. J. Syst. Evol. Microbiol.">
        <title>The Global Catalogue of Microorganisms (GCM) 10K type strain sequencing project: providing services to taxonomists for standard genome sequencing and annotation.</title>
        <authorList>
            <consortium name="The Broad Institute Genomics Platform"/>
            <consortium name="The Broad Institute Genome Sequencing Center for Infectious Disease"/>
            <person name="Wu L."/>
            <person name="Ma J."/>
        </authorList>
    </citation>
    <scope>NUCLEOTIDE SEQUENCE [LARGE SCALE GENOMIC DNA]</scope>
    <source>
        <strain evidence="3">JCM 17326</strain>
    </source>
</reference>